<reference evidence="2" key="1">
    <citation type="journal article" date="2020" name="Nat. Commun.">
        <title>Large-scale genome sequencing of mycorrhizal fungi provides insights into the early evolution of symbiotic traits.</title>
        <authorList>
            <person name="Miyauchi S."/>
            <person name="Kiss E."/>
            <person name="Kuo A."/>
            <person name="Drula E."/>
            <person name="Kohler A."/>
            <person name="Sanchez-Garcia M."/>
            <person name="Morin E."/>
            <person name="Andreopoulos B."/>
            <person name="Barry K.W."/>
            <person name="Bonito G."/>
            <person name="Buee M."/>
            <person name="Carver A."/>
            <person name="Chen C."/>
            <person name="Cichocki N."/>
            <person name="Clum A."/>
            <person name="Culley D."/>
            <person name="Crous P.W."/>
            <person name="Fauchery L."/>
            <person name="Girlanda M."/>
            <person name="Hayes R.D."/>
            <person name="Keri Z."/>
            <person name="LaButti K."/>
            <person name="Lipzen A."/>
            <person name="Lombard V."/>
            <person name="Magnuson J."/>
            <person name="Maillard F."/>
            <person name="Murat C."/>
            <person name="Nolan M."/>
            <person name="Ohm R.A."/>
            <person name="Pangilinan J."/>
            <person name="Pereira M.F."/>
            <person name="Perotto S."/>
            <person name="Peter M."/>
            <person name="Pfister S."/>
            <person name="Riley R."/>
            <person name="Sitrit Y."/>
            <person name="Stielow J.B."/>
            <person name="Szollosi G."/>
            <person name="Zifcakova L."/>
            <person name="Stursova M."/>
            <person name="Spatafora J.W."/>
            <person name="Tedersoo L."/>
            <person name="Vaario L.M."/>
            <person name="Yamada A."/>
            <person name="Yan M."/>
            <person name="Wang P."/>
            <person name="Xu J."/>
            <person name="Bruns T."/>
            <person name="Baldrian P."/>
            <person name="Vilgalys R."/>
            <person name="Dunand C."/>
            <person name="Henrissat B."/>
            <person name="Grigoriev I.V."/>
            <person name="Hibbett D."/>
            <person name="Nagy L.G."/>
            <person name="Martin F.M."/>
        </authorList>
    </citation>
    <scope>NUCLEOTIDE SEQUENCE</scope>
    <source>
        <strain evidence="2">UH-Tt-Lm1</strain>
    </source>
</reference>
<comment type="caution">
    <text evidence="2">The sequence shown here is derived from an EMBL/GenBank/DDBJ whole genome shotgun (WGS) entry which is preliminary data.</text>
</comment>
<gene>
    <name evidence="2" type="ORF">BJ322DRAFT_1017014</name>
</gene>
<protein>
    <submittedName>
        <fullName evidence="2">Uncharacterized protein</fullName>
    </submittedName>
</protein>
<evidence type="ECO:0000313" key="2">
    <source>
        <dbReference type="EMBL" id="KAF9793532.1"/>
    </source>
</evidence>
<accession>A0A9P6LDR5</accession>
<sequence>MKHRGMKEENRCPIFRPFRSQIRAWLPTTGLNLVSEETRLIVHQELYINATRFHSAKETACRGRNGLTHRFQQDWSVLATHSTGRYRNPRRNSGLTYTGVSYTRPGQTGWDSPNVDPVVDACVVYDGKGRGYEVVPSVSRVSSIPPSEFGEPSFHHELETTSNFSWNAVSDNLSVFSKRAGKISSPPTPTTPSITSWTGT</sequence>
<keyword evidence="3" id="KW-1185">Reference proteome</keyword>
<dbReference type="Proteomes" id="UP000736335">
    <property type="component" value="Unassembled WGS sequence"/>
</dbReference>
<organism evidence="2 3">
    <name type="scientific">Thelephora terrestris</name>
    <dbReference type="NCBI Taxonomy" id="56493"/>
    <lineage>
        <taxon>Eukaryota</taxon>
        <taxon>Fungi</taxon>
        <taxon>Dikarya</taxon>
        <taxon>Basidiomycota</taxon>
        <taxon>Agaricomycotina</taxon>
        <taxon>Agaricomycetes</taxon>
        <taxon>Thelephorales</taxon>
        <taxon>Thelephoraceae</taxon>
        <taxon>Thelephora</taxon>
    </lineage>
</organism>
<proteinExistence type="predicted"/>
<feature type="compositionally biased region" description="Low complexity" evidence="1">
    <location>
        <begin position="191"/>
        <end position="200"/>
    </location>
</feature>
<dbReference type="AlphaFoldDB" id="A0A9P6LDR5"/>
<evidence type="ECO:0000313" key="3">
    <source>
        <dbReference type="Proteomes" id="UP000736335"/>
    </source>
</evidence>
<feature type="region of interest" description="Disordered" evidence="1">
    <location>
        <begin position="180"/>
        <end position="200"/>
    </location>
</feature>
<dbReference type="EMBL" id="WIUZ02000001">
    <property type="protein sequence ID" value="KAF9793532.1"/>
    <property type="molecule type" value="Genomic_DNA"/>
</dbReference>
<evidence type="ECO:0000256" key="1">
    <source>
        <dbReference type="SAM" id="MobiDB-lite"/>
    </source>
</evidence>
<reference evidence="2" key="2">
    <citation type="submission" date="2020-11" db="EMBL/GenBank/DDBJ databases">
        <authorList>
            <consortium name="DOE Joint Genome Institute"/>
            <person name="Kuo A."/>
            <person name="Miyauchi S."/>
            <person name="Kiss E."/>
            <person name="Drula E."/>
            <person name="Kohler A."/>
            <person name="Sanchez-Garcia M."/>
            <person name="Andreopoulos B."/>
            <person name="Barry K.W."/>
            <person name="Bonito G."/>
            <person name="Buee M."/>
            <person name="Carver A."/>
            <person name="Chen C."/>
            <person name="Cichocki N."/>
            <person name="Clum A."/>
            <person name="Culley D."/>
            <person name="Crous P.W."/>
            <person name="Fauchery L."/>
            <person name="Girlanda M."/>
            <person name="Hayes R."/>
            <person name="Keri Z."/>
            <person name="Labutti K."/>
            <person name="Lipzen A."/>
            <person name="Lombard V."/>
            <person name="Magnuson J."/>
            <person name="Maillard F."/>
            <person name="Morin E."/>
            <person name="Murat C."/>
            <person name="Nolan M."/>
            <person name="Ohm R."/>
            <person name="Pangilinan J."/>
            <person name="Pereira M."/>
            <person name="Perotto S."/>
            <person name="Peter M."/>
            <person name="Riley R."/>
            <person name="Sitrit Y."/>
            <person name="Stielow B."/>
            <person name="Szollosi G."/>
            <person name="Zifcakova L."/>
            <person name="Stursova M."/>
            <person name="Spatafora J.W."/>
            <person name="Tedersoo L."/>
            <person name="Vaario L.-M."/>
            <person name="Yamada A."/>
            <person name="Yan M."/>
            <person name="Wang P."/>
            <person name="Xu J."/>
            <person name="Bruns T."/>
            <person name="Baldrian P."/>
            <person name="Vilgalys R."/>
            <person name="Henrissat B."/>
            <person name="Grigoriev I.V."/>
            <person name="Hibbett D."/>
            <person name="Nagy L.G."/>
            <person name="Martin F.M."/>
        </authorList>
    </citation>
    <scope>NUCLEOTIDE SEQUENCE</scope>
    <source>
        <strain evidence="2">UH-Tt-Lm1</strain>
    </source>
</reference>
<name>A0A9P6LDR5_9AGAM</name>